<protein>
    <submittedName>
        <fullName evidence="5">ParB/RepB/Spo0J family partition protein</fullName>
    </submittedName>
</protein>
<evidence type="ECO:0000313" key="6">
    <source>
        <dbReference type="Proteomes" id="UP001198242"/>
    </source>
</evidence>
<dbReference type="GO" id="GO:0045881">
    <property type="term" value="P:positive regulation of sporulation resulting in formation of a cellular spore"/>
    <property type="evidence" value="ECO:0007669"/>
    <property type="project" value="TreeGrafter"/>
</dbReference>
<evidence type="ECO:0000313" key="5">
    <source>
        <dbReference type="EMBL" id="MCC2210869.1"/>
    </source>
</evidence>
<dbReference type="InterPro" id="IPR003115">
    <property type="entry name" value="ParB_N"/>
</dbReference>
<dbReference type="Pfam" id="PF02195">
    <property type="entry name" value="ParB_N"/>
    <property type="match status" value="1"/>
</dbReference>
<dbReference type="SUPFAM" id="SSF109709">
    <property type="entry name" value="KorB DNA-binding domain-like"/>
    <property type="match status" value="1"/>
</dbReference>
<evidence type="ECO:0000259" key="4">
    <source>
        <dbReference type="SMART" id="SM00470"/>
    </source>
</evidence>
<dbReference type="InterPro" id="IPR050336">
    <property type="entry name" value="Chromosome_partition/occlusion"/>
</dbReference>
<dbReference type="PANTHER" id="PTHR33375:SF8">
    <property type="entry name" value="NUCLEOID OCCLUSION PROTEIN"/>
    <property type="match status" value="1"/>
</dbReference>
<dbReference type="GO" id="GO:0003677">
    <property type="term" value="F:DNA binding"/>
    <property type="evidence" value="ECO:0007669"/>
    <property type="project" value="UniProtKB-KW"/>
</dbReference>
<keyword evidence="3" id="KW-0238">DNA-binding</keyword>
<gene>
    <name evidence="5" type="ORF">LKE05_08725</name>
</gene>
<dbReference type="Gene3D" id="1.10.10.2830">
    <property type="match status" value="1"/>
</dbReference>
<comment type="similarity">
    <text evidence="2">Belongs to the ParB family.</text>
</comment>
<dbReference type="GO" id="GO:0009295">
    <property type="term" value="C:nucleoid"/>
    <property type="evidence" value="ECO:0007669"/>
    <property type="project" value="UniProtKB-SubCell"/>
</dbReference>
<dbReference type="FunFam" id="1.10.10.2830:FF:000001">
    <property type="entry name" value="Chromosome partitioning protein ParB"/>
    <property type="match status" value="1"/>
</dbReference>
<organism evidence="5 6">
    <name type="scientific">Hominilimicola fabiformis</name>
    <dbReference type="NCBI Taxonomy" id="2885356"/>
    <lineage>
        <taxon>Bacteria</taxon>
        <taxon>Bacillati</taxon>
        <taxon>Bacillota</taxon>
        <taxon>Clostridia</taxon>
        <taxon>Eubacteriales</taxon>
        <taxon>Oscillospiraceae</taxon>
        <taxon>Hominilimicola</taxon>
    </lineage>
</organism>
<dbReference type="FunFam" id="3.90.1530.30:FF:000001">
    <property type="entry name" value="Chromosome partitioning protein ParB"/>
    <property type="match status" value="1"/>
</dbReference>
<dbReference type="InterPro" id="IPR004437">
    <property type="entry name" value="ParB/RepB/Spo0J"/>
</dbReference>
<dbReference type="InterPro" id="IPR041468">
    <property type="entry name" value="HTH_ParB/Spo0J"/>
</dbReference>
<comment type="subcellular location">
    <subcellularLocation>
        <location evidence="1">Cytoplasm</location>
        <location evidence="1">Nucleoid</location>
    </subcellularLocation>
</comment>
<dbReference type="SUPFAM" id="SSF110849">
    <property type="entry name" value="ParB/Sulfiredoxin"/>
    <property type="match status" value="1"/>
</dbReference>
<name>A0AAE3DZD8_9FIRM</name>
<dbReference type="Gene3D" id="3.90.1530.30">
    <property type="match status" value="1"/>
</dbReference>
<dbReference type="NCBIfam" id="TIGR00180">
    <property type="entry name" value="parB_part"/>
    <property type="match status" value="1"/>
</dbReference>
<dbReference type="GO" id="GO:0007059">
    <property type="term" value="P:chromosome segregation"/>
    <property type="evidence" value="ECO:0007669"/>
    <property type="project" value="TreeGrafter"/>
</dbReference>
<dbReference type="PANTHER" id="PTHR33375">
    <property type="entry name" value="CHROMOSOME-PARTITIONING PROTEIN PARB-RELATED"/>
    <property type="match status" value="1"/>
</dbReference>
<dbReference type="InterPro" id="IPR036086">
    <property type="entry name" value="ParB/Sulfiredoxin_sf"/>
</dbReference>
<dbReference type="Proteomes" id="UP001198242">
    <property type="component" value="Unassembled WGS sequence"/>
</dbReference>
<dbReference type="RefSeq" id="WP_147514725.1">
    <property type="nucleotide sequence ID" value="NZ_JAJEQM010000011.1"/>
</dbReference>
<proteinExistence type="inferred from homology"/>
<evidence type="ECO:0000256" key="2">
    <source>
        <dbReference type="ARBA" id="ARBA00006295"/>
    </source>
</evidence>
<dbReference type="GO" id="GO:0005694">
    <property type="term" value="C:chromosome"/>
    <property type="evidence" value="ECO:0007669"/>
    <property type="project" value="TreeGrafter"/>
</dbReference>
<dbReference type="SMART" id="SM00470">
    <property type="entry name" value="ParB"/>
    <property type="match status" value="1"/>
</dbReference>
<accession>A0AAE3DZD8</accession>
<dbReference type="AlphaFoldDB" id="A0AAE3DZD8"/>
<evidence type="ECO:0000256" key="3">
    <source>
        <dbReference type="ARBA" id="ARBA00023125"/>
    </source>
</evidence>
<feature type="domain" description="ParB-like N-terminal" evidence="4">
    <location>
        <begin position="17"/>
        <end position="106"/>
    </location>
</feature>
<keyword evidence="6" id="KW-1185">Reference proteome</keyword>
<reference evidence="5 6" key="1">
    <citation type="submission" date="2021-10" db="EMBL/GenBank/DDBJ databases">
        <title>Anaerobic single-cell dispensing facilitates the cultivation of human gut bacteria.</title>
        <authorList>
            <person name="Afrizal A."/>
        </authorList>
    </citation>
    <scope>NUCLEOTIDE SEQUENCE [LARGE SCALE GENOMIC DNA]</scope>
    <source>
        <strain evidence="5 6">CLA-AA-H232</strain>
    </source>
</reference>
<sequence>MISFLRKSTVQDKMRIVSLPLYMIAPNPNQPRKYFEPQAMEELKNSIMEYGLIQPVTVRRRSGEYELVAGERRFRAAQMAGLDEIPAVIIEADNDKSAILALLENLQREDLSFFEIAESYKSLIREQGLTQTELALKVGKSQASVANKIRLLKLPPLVKKLIRDYDLTERHARALLLLNNEEKQLEAVKLICRDNMNVTQAEELVRTMNIPKPKPINDLRITTAKDVKVFKNTVKRAVDLMKKSGIDARIEENSFEWGTEYIIKIKKTDKK</sequence>
<dbReference type="Pfam" id="PF17762">
    <property type="entry name" value="HTH_ParB"/>
    <property type="match status" value="1"/>
</dbReference>
<dbReference type="CDD" id="cd16393">
    <property type="entry name" value="SPO0J_N"/>
    <property type="match status" value="1"/>
</dbReference>
<dbReference type="EMBL" id="JAJEQM010000011">
    <property type="protein sequence ID" value="MCC2210869.1"/>
    <property type="molecule type" value="Genomic_DNA"/>
</dbReference>
<evidence type="ECO:0000256" key="1">
    <source>
        <dbReference type="ARBA" id="ARBA00004453"/>
    </source>
</evidence>
<comment type="caution">
    <text evidence="5">The sequence shown here is derived from an EMBL/GenBank/DDBJ whole genome shotgun (WGS) entry which is preliminary data.</text>
</comment>